<feature type="domain" description="Group II intron maturase-specific" evidence="1">
    <location>
        <begin position="63"/>
        <end position="115"/>
    </location>
</feature>
<comment type="caution">
    <text evidence="2">The sequence shown here is derived from an EMBL/GenBank/DDBJ whole genome shotgun (WGS) entry which is preliminary data.</text>
</comment>
<dbReference type="InterPro" id="IPR013597">
    <property type="entry name" value="Mat_intron_G2"/>
</dbReference>
<evidence type="ECO:0000259" key="1">
    <source>
        <dbReference type="Pfam" id="PF08388"/>
    </source>
</evidence>
<keyword evidence="3" id="KW-1185">Reference proteome</keyword>
<dbReference type="Pfam" id="PF08388">
    <property type="entry name" value="GIIM"/>
    <property type="match status" value="1"/>
</dbReference>
<reference evidence="2 3" key="1">
    <citation type="submission" date="2019-02" db="EMBL/GenBank/DDBJ databases">
        <title>Deep-cultivation of Planctomycetes and their phenomic and genomic characterization uncovers novel biology.</title>
        <authorList>
            <person name="Wiegand S."/>
            <person name="Jogler M."/>
            <person name="Boedeker C."/>
            <person name="Pinto D."/>
            <person name="Vollmers J."/>
            <person name="Rivas-Marin E."/>
            <person name="Kohn T."/>
            <person name="Peeters S.H."/>
            <person name="Heuer A."/>
            <person name="Rast P."/>
            <person name="Oberbeckmann S."/>
            <person name="Bunk B."/>
            <person name="Jeske O."/>
            <person name="Meyerdierks A."/>
            <person name="Storesund J.E."/>
            <person name="Kallscheuer N."/>
            <person name="Luecker S."/>
            <person name="Lage O.M."/>
            <person name="Pohl T."/>
            <person name="Merkel B.J."/>
            <person name="Hornburger P."/>
            <person name="Mueller R.-W."/>
            <person name="Bruemmer F."/>
            <person name="Labrenz M."/>
            <person name="Spormann A.M."/>
            <person name="Op Den Camp H."/>
            <person name="Overmann J."/>
            <person name="Amann R."/>
            <person name="Jetten M.S.M."/>
            <person name="Mascher T."/>
            <person name="Medema M.H."/>
            <person name="Devos D.P."/>
            <person name="Kaster A.-K."/>
            <person name="Ovreas L."/>
            <person name="Rohde M."/>
            <person name="Galperin M.Y."/>
            <person name="Jogler C."/>
        </authorList>
    </citation>
    <scope>NUCLEOTIDE SEQUENCE [LARGE SCALE GENOMIC DNA]</scope>
    <source>
        <strain evidence="2 3">Pla52n</strain>
    </source>
</reference>
<gene>
    <name evidence="2" type="ORF">Pla52n_26860</name>
</gene>
<dbReference type="AlphaFoldDB" id="A0A5C6B2K5"/>
<evidence type="ECO:0000313" key="3">
    <source>
        <dbReference type="Proteomes" id="UP000320176"/>
    </source>
</evidence>
<sequence>MIFTKTEAASQRVYASVERFLTDRLKLTVNHDKSNIRKTDGLEYVGYEFRGYGGQIRVSGKKLKAFKERASEILSRNRGVSMELRYKAFASYARGWLGYFALDQMKTTFTNLDKCPKTDQRRPSGTRLLLETVAEIEDPSEETDVVGRVLSCRSWLCDERQGLVLVGRQSVFPRRQVSSELYPTSIWPLRACLFLKSAGYRLHP</sequence>
<organism evidence="2 3">
    <name type="scientific">Stieleria varia</name>
    <dbReference type="NCBI Taxonomy" id="2528005"/>
    <lineage>
        <taxon>Bacteria</taxon>
        <taxon>Pseudomonadati</taxon>
        <taxon>Planctomycetota</taxon>
        <taxon>Planctomycetia</taxon>
        <taxon>Pirellulales</taxon>
        <taxon>Pirellulaceae</taxon>
        <taxon>Stieleria</taxon>
    </lineage>
</organism>
<proteinExistence type="predicted"/>
<evidence type="ECO:0000313" key="2">
    <source>
        <dbReference type="EMBL" id="TWU04644.1"/>
    </source>
</evidence>
<accession>A0A5C6B2K5</accession>
<dbReference type="EMBL" id="SJPN01000003">
    <property type="protein sequence ID" value="TWU04644.1"/>
    <property type="molecule type" value="Genomic_DNA"/>
</dbReference>
<dbReference type="Proteomes" id="UP000320176">
    <property type="component" value="Unassembled WGS sequence"/>
</dbReference>
<name>A0A5C6B2K5_9BACT</name>
<protein>
    <recommendedName>
        <fullName evidence="1">Group II intron maturase-specific domain-containing protein</fullName>
    </recommendedName>
</protein>